<sequence length="208" mass="23031">MLNATQLADRLGVSKARVSQYLSEGKLVGCYEGEGRSRRFDLSKVQAALQGRLDPGQMLGNGASTKRALTDLGDPGDAPADMRPRPAAKTDGALSPRDPDRYELARIQNAEEDARRKRRDNERDEGRWVLAEEVERSTAKLLSREIGQFETVIRDGARAIADRLGVDFREARQILMQVWRAHRGERAEALSAESQAAPMTEAEQEANG</sequence>
<evidence type="ECO:0000313" key="3">
    <source>
        <dbReference type="Proteomes" id="UP000598196"/>
    </source>
</evidence>
<evidence type="ECO:0000313" key="2">
    <source>
        <dbReference type="EMBL" id="GGO26727.1"/>
    </source>
</evidence>
<dbReference type="EMBL" id="BMLP01000001">
    <property type="protein sequence ID" value="GGO26727.1"/>
    <property type="molecule type" value="Genomic_DNA"/>
</dbReference>
<accession>A0A918DBT3</accession>
<keyword evidence="3" id="KW-1185">Reference proteome</keyword>
<comment type="caution">
    <text evidence="2">The sequence shown here is derived from an EMBL/GenBank/DDBJ whole genome shotgun (WGS) entry which is preliminary data.</text>
</comment>
<feature type="compositionally biased region" description="Low complexity" evidence="1">
    <location>
        <begin position="73"/>
        <end position="87"/>
    </location>
</feature>
<protein>
    <recommendedName>
        <fullName evidence="4">Helix-turn-helix domain-containing protein</fullName>
    </recommendedName>
</protein>
<name>A0A918DBT3_9RHOB</name>
<dbReference type="Proteomes" id="UP000598196">
    <property type="component" value="Unassembled WGS sequence"/>
</dbReference>
<organism evidence="2 3">
    <name type="scientific">Gemmobacter aquaticus</name>
    <dbReference type="NCBI Taxonomy" id="490185"/>
    <lineage>
        <taxon>Bacteria</taxon>
        <taxon>Pseudomonadati</taxon>
        <taxon>Pseudomonadota</taxon>
        <taxon>Alphaproteobacteria</taxon>
        <taxon>Rhodobacterales</taxon>
        <taxon>Paracoccaceae</taxon>
        <taxon>Gemmobacter</taxon>
    </lineage>
</organism>
<dbReference type="AlphaFoldDB" id="A0A918DBT3"/>
<gene>
    <name evidence="2" type="ORF">GCM10010991_07660</name>
</gene>
<feature type="region of interest" description="Disordered" evidence="1">
    <location>
        <begin position="188"/>
        <end position="208"/>
    </location>
</feature>
<reference evidence="2 3" key="1">
    <citation type="journal article" date="2014" name="Int. J. Syst. Evol. Microbiol.">
        <title>Complete genome sequence of Corynebacterium casei LMG S-19264T (=DSM 44701T), isolated from a smear-ripened cheese.</title>
        <authorList>
            <consortium name="US DOE Joint Genome Institute (JGI-PGF)"/>
            <person name="Walter F."/>
            <person name="Albersmeier A."/>
            <person name="Kalinowski J."/>
            <person name="Ruckert C."/>
        </authorList>
    </citation>
    <scope>NUCLEOTIDE SEQUENCE [LARGE SCALE GENOMIC DNA]</scope>
    <source>
        <strain evidence="2 3">CGMCC 1.7029</strain>
    </source>
</reference>
<evidence type="ECO:0000256" key="1">
    <source>
        <dbReference type="SAM" id="MobiDB-lite"/>
    </source>
</evidence>
<proteinExistence type="predicted"/>
<feature type="region of interest" description="Disordered" evidence="1">
    <location>
        <begin position="53"/>
        <end position="100"/>
    </location>
</feature>
<evidence type="ECO:0008006" key="4">
    <source>
        <dbReference type="Google" id="ProtNLM"/>
    </source>
</evidence>
<dbReference type="RefSeq" id="WP_229704312.1">
    <property type="nucleotide sequence ID" value="NZ_BMLP01000001.1"/>
</dbReference>